<dbReference type="Proteomes" id="UP000192257">
    <property type="component" value="Unassembled WGS sequence"/>
</dbReference>
<feature type="region of interest" description="Disordered" evidence="1">
    <location>
        <begin position="1444"/>
        <end position="1506"/>
    </location>
</feature>
<protein>
    <recommendedName>
        <fullName evidence="2">Protein kinase domain-containing protein</fullName>
    </recommendedName>
</protein>
<evidence type="ECO:0000313" key="3">
    <source>
        <dbReference type="EMBL" id="ORC92559.1"/>
    </source>
</evidence>
<feature type="region of interest" description="Disordered" evidence="1">
    <location>
        <begin position="170"/>
        <end position="215"/>
    </location>
</feature>
<dbReference type="OrthoDB" id="272915at2759"/>
<feature type="compositionally biased region" description="Acidic residues" evidence="1">
    <location>
        <begin position="1928"/>
        <end position="1941"/>
    </location>
</feature>
<dbReference type="GeneID" id="39981859"/>
<dbReference type="GO" id="GO:0005524">
    <property type="term" value="F:ATP binding"/>
    <property type="evidence" value="ECO:0007669"/>
    <property type="project" value="InterPro"/>
</dbReference>
<feature type="region of interest" description="Disordered" evidence="1">
    <location>
        <begin position="1658"/>
        <end position="1693"/>
    </location>
</feature>
<proteinExistence type="predicted"/>
<name>A0A1X0P7M2_9TRYP</name>
<evidence type="ECO:0000313" key="4">
    <source>
        <dbReference type="Proteomes" id="UP000192257"/>
    </source>
</evidence>
<dbReference type="EMBL" id="NBCO01000003">
    <property type="protein sequence ID" value="ORC92559.1"/>
    <property type="molecule type" value="Genomic_DNA"/>
</dbReference>
<feature type="compositionally biased region" description="Basic and acidic residues" evidence="1">
    <location>
        <begin position="1623"/>
        <end position="1639"/>
    </location>
</feature>
<reference evidence="3 4" key="1">
    <citation type="submission" date="2017-03" db="EMBL/GenBank/DDBJ databases">
        <title>An alternative strategy for trypanosome survival in the mammalian bloodstream revealed through genome and transcriptome analysis of the ubiquitous bovine parasite Trypanosoma (Megatrypanum) theileri.</title>
        <authorList>
            <person name="Kelly S."/>
            <person name="Ivens A."/>
            <person name="Mott A."/>
            <person name="O'Neill E."/>
            <person name="Emms D."/>
            <person name="Macleod O."/>
            <person name="Voorheis P."/>
            <person name="Matthews J."/>
            <person name="Matthews K."/>
            <person name="Carrington M."/>
        </authorList>
    </citation>
    <scope>NUCLEOTIDE SEQUENCE [LARGE SCALE GENOMIC DNA]</scope>
    <source>
        <strain evidence="3">Edinburgh</strain>
    </source>
</reference>
<feature type="compositionally biased region" description="Basic and acidic residues" evidence="1">
    <location>
        <begin position="44"/>
        <end position="62"/>
    </location>
</feature>
<feature type="region of interest" description="Disordered" evidence="1">
    <location>
        <begin position="371"/>
        <end position="404"/>
    </location>
</feature>
<feature type="compositionally biased region" description="Polar residues" evidence="1">
    <location>
        <begin position="1489"/>
        <end position="1502"/>
    </location>
</feature>
<dbReference type="RefSeq" id="XP_028886625.1">
    <property type="nucleotide sequence ID" value="XM_029022079.1"/>
</dbReference>
<feature type="compositionally biased region" description="Basic and acidic residues" evidence="1">
    <location>
        <begin position="77"/>
        <end position="99"/>
    </location>
</feature>
<feature type="region of interest" description="Disordered" evidence="1">
    <location>
        <begin position="1916"/>
        <end position="1961"/>
    </location>
</feature>
<feature type="region of interest" description="Disordered" evidence="1">
    <location>
        <begin position="1"/>
        <end position="112"/>
    </location>
</feature>
<dbReference type="InterPro" id="IPR000719">
    <property type="entry name" value="Prot_kinase_dom"/>
</dbReference>
<accession>A0A1X0P7M2</accession>
<feature type="region of interest" description="Disordered" evidence="1">
    <location>
        <begin position="1623"/>
        <end position="1645"/>
    </location>
</feature>
<feature type="compositionally biased region" description="Basic and acidic residues" evidence="1">
    <location>
        <begin position="1660"/>
        <end position="1670"/>
    </location>
</feature>
<feature type="compositionally biased region" description="Polar residues" evidence="1">
    <location>
        <begin position="1450"/>
        <end position="1464"/>
    </location>
</feature>
<evidence type="ECO:0000259" key="2">
    <source>
        <dbReference type="PROSITE" id="PS50011"/>
    </source>
</evidence>
<feature type="compositionally biased region" description="Basic and acidic residues" evidence="1">
    <location>
        <begin position="1715"/>
        <end position="1743"/>
    </location>
</feature>
<gene>
    <name evidence="3" type="ORF">TM35_000033120</name>
</gene>
<organism evidence="3 4">
    <name type="scientific">Trypanosoma theileri</name>
    <dbReference type="NCBI Taxonomy" id="67003"/>
    <lineage>
        <taxon>Eukaryota</taxon>
        <taxon>Discoba</taxon>
        <taxon>Euglenozoa</taxon>
        <taxon>Kinetoplastea</taxon>
        <taxon>Metakinetoplastina</taxon>
        <taxon>Trypanosomatida</taxon>
        <taxon>Trypanosomatidae</taxon>
        <taxon>Trypanosoma</taxon>
    </lineage>
</organism>
<feature type="region of interest" description="Disordered" evidence="1">
    <location>
        <begin position="1709"/>
        <end position="1804"/>
    </location>
</feature>
<dbReference type="SUPFAM" id="SSF56112">
    <property type="entry name" value="Protein kinase-like (PK-like)"/>
    <property type="match status" value="1"/>
</dbReference>
<keyword evidence="4" id="KW-1185">Reference proteome</keyword>
<dbReference type="GO" id="GO:0004672">
    <property type="term" value="F:protein kinase activity"/>
    <property type="evidence" value="ECO:0007669"/>
    <property type="project" value="InterPro"/>
</dbReference>
<comment type="caution">
    <text evidence="3">The sequence shown here is derived from an EMBL/GenBank/DDBJ whole genome shotgun (WGS) entry which is preliminary data.</text>
</comment>
<feature type="compositionally biased region" description="Polar residues" evidence="1">
    <location>
        <begin position="371"/>
        <end position="390"/>
    </location>
</feature>
<feature type="compositionally biased region" description="Low complexity" evidence="1">
    <location>
        <begin position="179"/>
        <end position="201"/>
    </location>
</feature>
<feature type="domain" description="Protein kinase" evidence="2">
    <location>
        <begin position="905"/>
        <end position="1401"/>
    </location>
</feature>
<sequence length="1961" mass="222881">MEPSHGAESVPQEHPIIARCKHVTDSPTTSEEEVEKEDHHHHHHQEEEKEEERREEDKKERSSMSSSHSIGFWTVDSVKDMPSSKKKDRRNSTRKEREGSSPNIVQIEDEHSSAVKRTASAAALPRASTSIGVLSLNSSAVRSSSVLEVPLPRPSVRRGVTPDGRQAWMLFSPRKRNNSNKNNNNNNNNSHHAGNSSSVSKSGRRRSHTAESTLEDSEYWEKKIVAPPPDHLPRRVLNLLAAGRLSAQGGEGTNNTRVVRSGLSVPPHSAENRKHVLSNQINSVNVRPASRLDGVEVKRTSDVNSFTDVQGRREKVKASAEKVMHALLLPVSDKEDHHHHSNSGNADIHNVSFTKELFSFPREWQMENDPSSFSTDVLSVDTSLNSGNSSQHRRNSRSKEEDVKHSIKNIYLHSETTQSQSTTHFVDIHNNINNSSSRSTKNSRHVTEDDYINAYFHLNPLPLHDDLDINGYTSFLMKNGVTSTTTTFATTPRNSLSYETQSNGILPQQRKFSHLSSLQSKQQEREAAGKYGLWCTVNTMVGKDITGGTAATLGRTHSPSVMNKTGKRRTDIQTPRWCMQVCGGVVPLKDLHSLHSLRVSDGRSDSSALRNTIVCANFEALFFTQPPDNPLSMFGTPHLESDAAVSTPPVYSIPLTPRLLNASEASPYKWILMQQRDNILVRHQQEEWFVFGGKNSKNELYILYTQVIVNKTQKYSINVSVLLFPCRRIPTKYSHHKSFSTVEVLEVPLFYGDALSASTRCVHSAVLTFSTKSAFLKAYKALLWASEINTMEIQTAINVPLQLQKNNHNNSNNNNKNNNNSLPYVSLRLFASRLPRSESSHMTEYRKRSVQHIASVMMDPHSSIQRGNYRLEDFHLEPAHSHDQSRSRPLSSLSLSSSTTHVFSRSIASVVAVDAGGVVHRVRHLPSLQCFDVRVLPRQQTRLLWAAADEKDQVGVMEAALVLEYLSHMPFHNPIVAVLSDANKLYIVQAPIFSALVENRGMITITPQGIPISPRQEPQFHYFGIIPLSVFMNHVLQTLKTPVNIRWNLARVLAAQLLLAIITLHGKGALLGPVSARQLFVQWNPVAFNSFLGTVGNDNKDEKNEIKTKDFHLLIQGFGVHTNAWKYERQQLGVIEYISPRYLFNIAHFTAMDESERVSWTIGDDYWFYLCILFELFAPQSTTLLSLQSSEKYDERSTSTYFHDSKEIWQLWKGVFTSYSSYPFSSSARSSSLYLDNVHHNHYHHNGMNRKESGILKALHHYVHSRLESLVLPSINIWMAVEEEKKSAECTSGVFTAVNVKNNKSESSKAISLADAYINNLRSKKSQMDTKIRREEVYDEEESKDKEVTQVEKNFNSTCESMKSLSNFCKLLVDKSLELSTVSVNNHVRQAVSTLLVHPFFLDIDFASLFDGDYIIPNGSFLCKKLCNRRFLSDVIMKDPLETRRESVSLRKQQNPQRLLSPSGTEEPPHLCRLASPFPDEGEEDGGVSKTSGMNSVTTPRTTWGDGKRIYTSEELEDLRQIRQDVSRGVHHTLCTDTTETPFLTVQKQEQEPIHNPTNSQVPTYTPTVIKKNEEGISIQEEGNNMYVSAWRKLRERAAESAGTITLTSETRDYYQRDVEFPSHVHSAEPNRRSSHREYTVSSTKSTFELTDPLLNSNRKHSEEQKEEKWNTQMIDLNDKDNKSHHKEHPRREEVIHVTQIEERESFIFSSSSPVEKEEQSITRHDRLIENAHKDEFKNKEEILVSSNNSERHEEKQMHQEHEKEEEEEKHKKQHQHRFGIKNDDSSSLHASHGTKRHPGFHSNYDERVRGEEKSEYPINLQSHPFPSRLSYDTANEISRYEKLSDNTNEKLTLSNEKKVVEERGVIPSSTKSVNRGKTDLGYVSNNSRLSYSSSSFMSSAKPTWTTASEKYLDRKRELQRNEIVWEPVDENYDDSDDSDDMDKNKEGRYNTAPTHYPDAM</sequence>
<evidence type="ECO:0000256" key="1">
    <source>
        <dbReference type="SAM" id="MobiDB-lite"/>
    </source>
</evidence>
<feature type="compositionally biased region" description="Basic and acidic residues" evidence="1">
    <location>
        <begin position="1750"/>
        <end position="1763"/>
    </location>
</feature>
<dbReference type="PROSITE" id="PS50011">
    <property type="entry name" value="PROTEIN_KINASE_DOM"/>
    <property type="match status" value="1"/>
</dbReference>
<dbReference type="InterPro" id="IPR011009">
    <property type="entry name" value="Kinase-like_dom_sf"/>
</dbReference>
<dbReference type="VEuPathDB" id="TriTrypDB:TM35_000033120"/>